<evidence type="ECO:0000259" key="15">
    <source>
        <dbReference type="Pfam" id="PF24810"/>
    </source>
</evidence>
<sequence>MANVERKGTFKVEYLQQIERDMQQRWENEHVHETDAPAEPRQSLDEKFFVTFPFPYMNGRLHLGHTFSLSKAEFAVRYQRLKGKRVLWPFGFHCTGMPIKACADKLKREMEDFGYPPKFPVDDAPVEVEEPKQGDVPKDKSKGKKSKAVAKTAAAKYQWQIMQSLRLTDEEIKSFADTEHWLNYFPPLAIKDLKNLGVHVDFRRTFITTDANPYFDSFVRWQFLHLKNRGKIMYGKRYTIYSPKDGQPCMDHDRSSGEGVGPQEYTLIKMKVLEKPAKLSAVTEPIYMVAATLRPETMYGQTNCWLHPDIKYIAWQVPRTNEVWISTRRAARNMAYQGFTAEEGKVVEIAELTGQDLLGTPLSAPMTSHKIIYTLPMLSIKEDKGTGVVTSVPSDSPDDYAALVDLQKKEAFRQKYGITDEMVLPYAPVPIIEVPSLGKTCAVYAYEKLKIQSQNDKDKLAEAKELCYLKGFYDGVLLVGEFAGRKVQDIKKDLQKKLVAANEAEIYYEPEKTIISRSGDQCVVALCNQWYLNYGEPEWQAQAKKNLSKMECYHEEARNNFEACLNWLHEYACSRTYGLGTKLPWDQQWLIESLSDSTIYMAFYTVVHLLQGGSFRGEKPSPLGITAKDMTPEVWDYIFFKETPYSAKLPVKKESLEILRREFEYWYPMDLRVSGKDLINNHLTFMLYNHTAIWPNDEGKWPLGARVNGHLLLNSAKMSKSDGNFLTLYEAVEKFSADGTRLCLADSGDSIEDANFVVSTADAGILRLYTFIEWVKEMSASRTLLRKGAADTFNDKVFISEMNLKTRETDENYRKMLFKEALRSGFYELQLARDKYRELCGAQGMHEDLVFEFIRHQALLVAPICPHVADYVWGLLGNKESIVHARWPEVGAINEIEIKCSEYLMEAAHTFRLNLKNLLQVKGKGGKEKAVDPTSAKPNSALIWVAKTYPPWQCCVLDTLRELYTKDGKFPENKVIASTLQQKEQLKKFMKRVMPFAQMIREKVEGGKGVEALAINLEFDERQVLLSNLDYLRNTLDVDNIEVKYTDAPEAPEKTREEVRPGSPFIAFIIAPNVAVELVNPIERSGLLQVNTVVSEGETVKQLTEKLAKLISFKADLSTLKLWRYNDPILGPRQMPEFQDYKKGKSPLTDGTFVLDVEKKQVSLKVGDKVVEVGRNFIYVVD</sequence>
<dbReference type="InterPro" id="IPR002300">
    <property type="entry name" value="aa-tRNA-synth_Ia"/>
</dbReference>
<feature type="compositionally biased region" description="Basic and acidic residues" evidence="11">
    <location>
        <begin position="129"/>
        <end position="140"/>
    </location>
</feature>
<dbReference type="InterPro" id="IPR004493">
    <property type="entry name" value="Leu-tRNA-synth_Ia_arc/euk"/>
</dbReference>
<keyword evidence="4 10" id="KW-0547">Nucleotide-binding</keyword>
<dbReference type="InterPro" id="IPR013155">
    <property type="entry name" value="M/V/L/I-tRNA-synth_anticd-bd"/>
</dbReference>
<dbReference type="InterPro" id="IPR009080">
    <property type="entry name" value="tRNAsynth_Ia_anticodon-bd"/>
</dbReference>
<dbReference type="Gene3D" id="3.90.740.10">
    <property type="entry name" value="Valyl/Leucyl/Isoleucyl-tRNA synthetase, editing domain"/>
    <property type="match status" value="1"/>
</dbReference>
<dbReference type="Pfam" id="PF00133">
    <property type="entry name" value="tRNA-synt_1"/>
    <property type="match status" value="2"/>
</dbReference>
<dbReference type="SUPFAM" id="SSF52374">
    <property type="entry name" value="Nucleotidylyl transferase"/>
    <property type="match status" value="1"/>
</dbReference>
<dbReference type="Gene3D" id="3.40.50.620">
    <property type="entry name" value="HUPs"/>
    <property type="match status" value="1"/>
</dbReference>
<dbReference type="FunFam" id="3.90.740.10:FF:000001">
    <property type="entry name" value="Leucine--tRNA ligase, cytoplasmic"/>
    <property type="match status" value="1"/>
</dbReference>
<dbReference type="SUPFAM" id="SSF47323">
    <property type="entry name" value="Anticodon-binding domain of a subclass of class I aminoacyl-tRNA synthetases"/>
    <property type="match status" value="1"/>
</dbReference>
<feature type="domain" description="Leucine--tRNA ligase RagD-binding" evidence="15">
    <location>
        <begin position="945"/>
        <end position="1017"/>
    </location>
</feature>
<feature type="region of interest" description="Disordered" evidence="11">
    <location>
        <begin position="121"/>
        <end position="145"/>
    </location>
</feature>
<dbReference type="Pfam" id="PF24810">
    <property type="entry name" value="RBD_LARS1"/>
    <property type="match status" value="1"/>
</dbReference>
<dbReference type="EC" id="6.1.1.4" evidence="2"/>
<feature type="domain" description="Methionyl/Valyl/Leucyl/Isoleucyl-tRNA synthetase anticodon-binding" evidence="13">
    <location>
        <begin position="795"/>
        <end position="907"/>
    </location>
</feature>
<evidence type="ECO:0000256" key="8">
    <source>
        <dbReference type="ARBA" id="ARBA00030520"/>
    </source>
</evidence>
<dbReference type="FunFam" id="1.10.730.10:FF:000020">
    <property type="entry name" value="Leucine--tRNA ligase cytoplasmic"/>
    <property type="match status" value="1"/>
</dbReference>
<dbReference type="PROSITE" id="PS00178">
    <property type="entry name" value="AA_TRNA_LIGASE_I"/>
    <property type="match status" value="1"/>
</dbReference>
<reference evidence="16" key="1">
    <citation type="submission" date="2014-11" db="EMBL/GenBank/DDBJ databases">
        <authorList>
            <person name="Geib S."/>
        </authorList>
    </citation>
    <scope>NUCLEOTIDE SEQUENCE</scope>
</reference>
<feature type="domain" description="Aminoacyl-tRNA synthetase class Ia" evidence="12">
    <location>
        <begin position="22"/>
        <end position="105"/>
    </location>
</feature>
<dbReference type="Pfam" id="PF08264">
    <property type="entry name" value="Anticodon_1"/>
    <property type="match status" value="1"/>
</dbReference>
<dbReference type="PANTHER" id="PTHR45794">
    <property type="entry name" value="LEUCYL-TRNA SYNTHETASE"/>
    <property type="match status" value="1"/>
</dbReference>
<dbReference type="InterPro" id="IPR014729">
    <property type="entry name" value="Rossmann-like_a/b/a_fold"/>
</dbReference>
<feature type="domain" description="Aminoacyl-tRNA synthetase class Ia" evidence="12">
    <location>
        <begin position="181"/>
        <end position="755"/>
    </location>
</feature>
<dbReference type="InterPro" id="IPR009008">
    <property type="entry name" value="Val/Leu/Ile-tRNA-synth_edit"/>
</dbReference>
<evidence type="ECO:0000256" key="9">
    <source>
        <dbReference type="ARBA" id="ARBA00047469"/>
    </source>
</evidence>
<evidence type="ECO:0000256" key="2">
    <source>
        <dbReference type="ARBA" id="ARBA00013164"/>
    </source>
</evidence>
<dbReference type="GO" id="GO:0006429">
    <property type="term" value="P:leucyl-tRNA aminoacylation"/>
    <property type="evidence" value="ECO:0007669"/>
    <property type="project" value="InterPro"/>
</dbReference>
<dbReference type="InterPro" id="IPR001412">
    <property type="entry name" value="aa-tRNA-synth_I_CS"/>
</dbReference>
<evidence type="ECO:0000313" key="16">
    <source>
        <dbReference type="EMBL" id="JAD04043.1"/>
    </source>
</evidence>
<evidence type="ECO:0000256" key="1">
    <source>
        <dbReference type="ARBA" id="ARBA00005594"/>
    </source>
</evidence>
<dbReference type="GO" id="GO:0004823">
    <property type="term" value="F:leucine-tRNA ligase activity"/>
    <property type="evidence" value="ECO:0007669"/>
    <property type="project" value="UniProtKB-EC"/>
</dbReference>
<dbReference type="GO" id="GO:0005524">
    <property type="term" value="F:ATP binding"/>
    <property type="evidence" value="ECO:0007669"/>
    <property type="project" value="UniProtKB-KW"/>
</dbReference>
<dbReference type="OrthoDB" id="10249672at2759"/>
<organism evidence="16">
    <name type="scientific">Zeugodacus cucurbitae</name>
    <name type="common">Melon fruit fly</name>
    <name type="synonym">Bactrocera cucurbitae</name>
    <dbReference type="NCBI Taxonomy" id="28588"/>
    <lineage>
        <taxon>Eukaryota</taxon>
        <taxon>Metazoa</taxon>
        <taxon>Ecdysozoa</taxon>
        <taxon>Arthropoda</taxon>
        <taxon>Hexapoda</taxon>
        <taxon>Insecta</taxon>
        <taxon>Pterygota</taxon>
        <taxon>Neoptera</taxon>
        <taxon>Endopterygota</taxon>
        <taxon>Diptera</taxon>
        <taxon>Brachycera</taxon>
        <taxon>Muscomorpha</taxon>
        <taxon>Tephritoidea</taxon>
        <taxon>Tephritidae</taxon>
        <taxon>Zeugodacus</taxon>
        <taxon>Zeugodacus</taxon>
    </lineage>
</organism>
<keyword evidence="3 10" id="KW-0436">Ligase</keyword>
<keyword evidence="5 10" id="KW-0067">ATP-binding</keyword>
<evidence type="ECO:0000256" key="10">
    <source>
        <dbReference type="RuleBase" id="RU363035"/>
    </source>
</evidence>
<gene>
    <name evidence="16" type="primary">LARS</name>
    <name evidence="16" type="ORF">g.20577</name>
</gene>
<evidence type="ECO:0000259" key="13">
    <source>
        <dbReference type="Pfam" id="PF08264"/>
    </source>
</evidence>
<dbReference type="Pfam" id="PF22947">
    <property type="entry name" value="ULD_3"/>
    <property type="match status" value="1"/>
</dbReference>
<evidence type="ECO:0000259" key="12">
    <source>
        <dbReference type="Pfam" id="PF00133"/>
    </source>
</evidence>
<name>A0A0A1X064_ZEUCU</name>
<evidence type="ECO:0000259" key="14">
    <source>
        <dbReference type="Pfam" id="PF22947"/>
    </source>
</evidence>
<keyword evidence="7 10" id="KW-0030">Aminoacyl-tRNA synthetase</keyword>
<evidence type="ECO:0000256" key="3">
    <source>
        <dbReference type="ARBA" id="ARBA00022598"/>
    </source>
</evidence>
<dbReference type="AlphaFoldDB" id="A0A0A1X064"/>
<evidence type="ECO:0000256" key="7">
    <source>
        <dbReference type="ARBA" id="ARBA00023146"/>
    </source>
</evidence>
<reference evidence="16" key="2">
    <citation type="journal article" date="2015" name="Gigascience">
        <title>Reconstructing a comprehensive transcriptome assembly of a white-pupal translocated strain of the pest fruit fly Bactrocera cucurbitae.</title>
        <authorList>
            <person name="Sim S.B."/>
            <person name="Calla B."/>
            <person name="Hall B."/>
            <person name="DeRego T."/>
            <person name="Geib S.M."/>
        </authorList>
    </citation>
    <scope>NUCLEOTIDE SEQUENCE</scope>
</reference>
<dbReference type="NCBIfam" id="TIGR00395">
    <property type="entry name" value="leuS_arch"/>
    <property type="match status" value="1"/>
</dbReference>
<comment type="catalytic activity">
    <reaction evidence="9">
        <text>tRNA(Leu) + L-leucine + ATP = L-leucyl-tRNA(Leu) + AMP + diphosphate</text>
        <dbReference type="Rhea" id="RHEA:11688"/>
        <dbReference type="Rhea" id="RHEA-COMP:9613"/>
        <dbReference type="Rhea" id="RHEA-COMP:9622"/>
        <dbReference type="ChEBI" id="CHEBI:30616"/>
        <dbReference type="ChEBI" id="CHEBI:33019"/>
        <dbReference type="ChEBI" id="CHEBI:57427"/>
        <dbReference type="ChEBI" id="CHEBI:78442"/>
        <dbReference type="ChEBI" id="CHEBI:78494"/>
        <dbReference type="ChEBI" id="CHEBI:456215"/>
        <dbReference type="EC" id="6.1.1.4"/>
    </reaction>
</comment>
<keyword evidence="6 10" id="KW-0648">Protein biosynthesis</keyword>
<proteinExistence type="inferred from homology"/>
<evidence type="ECO:0000256" key="6">
    <source>
        <dbReference type="ARBA" id="ARBA00022917"/>
    </source>
</evidence>
<dbReference type="InterPro" id="IPR054509">
    <property type="entry name" value="LARS1_ULD"/>
</dbReference>
<dbReference type="Gene3D" id="1.10.730.10">
    <property type="entry name" value="Isoleucyl-tRNA Synthetase, Domain 1"/>
    <property type="match status" value="1"/>
</dbReference>
<dbReference type="CDD" id="cd07959">
    <property type="entry name" value="Anticodon_Ia_Leu_AEc"/>
    <property type="match status" value="1"/>
</dbReference>
<evidence type="ECO:0000256" key="5">
    <source>
        <dbReference type="ARBA" id="ARBA00022840"/>
    </source>
</evidence>
<comment type="similarity">
    <text evidence="1 10">Belongs to the class-I aminoacyl-tRNA synthetase family.</text>
</comment>
<dbReference type="InterPro" id="IPR055416">
    <property type="entry name" value="RBD_LARS1"/>
</dbReference>
<feature type="domain" description="Leucine--tRNA ligase ubiquitin-like" evidence="14">
    <location>
        <begin position="1071"/>
        <end position="1181"/>
    </location>
</feature>
<dbReference type="GO" id="GO:0002161">
    <property type="term" value="F:aminoacyl-tRNA deacylase activity"/>
    <property type="evidence" value="ECO:0007669"/>
    <property type="project" value="InterPro"/>
</dbReference>
<accession>A0A0A1X064</accession>
<evidence type="ECO:0000256" key="11">
    <source>
        <dbReference type="SAM" id="MobiDB-lite"/>
    </source>
</evidence>
<evidence type="ECO:0000256" key="4">
    <source>
        <dbReference type="ARBA" id="ARBA00022741"/>
    </source>
</evidence>
<dbReference type="PANTHER" id="PTHR45794:SF1">
    <property type="entry name" value="LEUCINE--TRNA LIGASE, CYTOPLASMIC"/>
    <property type="match status" value="1"/>
</dbReference>
<protein>
    <recommendedName>
        <fullName evidence="2">leucine--tRNA ligase</fullName>
        <ecNumber evidence="2">6.1.1.4</ecNumber>
    </recommendedName>
    <alternativeName>
        <fullName evidence="8">Leucyl-tRNA synthetase</fullName>
    </alternativeName>
</protein>
<dbReference type="SUPFAM" id="SSF50677">
    <property type="entry name" value="ValRS/IleRS/LeuRS editing domain"/>
    <property type="match status" value="1"/>
</dbReference>
<dbReference type="EMBL" id="GBXI01010249">
    <property type="protein sequence ID" value="JAD04043.1"/>
    <property type="molecule type" value="Transcribed_RNA"/>
</dbReference>